<dbReference type="AlphaFoldDB" id="A0A6C0I3S0"/>
<name>A0A6C0I3S0_9ZZZZ</name>
<proteinExistence type="predicted"/>
<evidence type="ECO:0000256" key="1">
    <source>
        <dbReference type="SAM" id="MobiDB-lite"/>
    </source>
</evidence>
<feature type="region of interest" description="Disordered" evidence="1">
    <location>
        <begin position="112"/>
        <end position="134"/>
    </location>
</feature>
<feature type="compositionally biased region" description="Basic residues" evidence="1">
    <location>
        <begin position="113"/>
        <end position="134"/>
    </location>
</feature>
<organism evidence="2">
    <name type="scientific">viral metagenome</name>
    <dbReference type="NCBI Taxonomy" id="1070528"/>
    <lineage>
        <taxon>unclassified sequences</taxon>
        <taxon>metagenomes</taxon>
        <taxon>organismal metagenomes</taxon>
    </lineage>
</organism>
<dbReference type="EMBL" id="MN740089">
    <property type="protein sequence ID" value="QHT87439.1"/>
    <property type="molecule type" value="Genomic_DNA"/>
</dbReference>
<accession>A0A6C0I3S0</accession>
<evidence type="ECO:0000313" key="2">
    <source>
        <dbReference type="EMBL" id="QHT87439.1"/>
    </source>
</evidence>
<reference evidence="2" key="1">
    <citation type="journal article" date="2020" name="Nature">
        <title>Giant virus diversity and host interactions through global metagenomics.</title>
        <authorList>
            <person name="Schulz F."/>
            <person name="Roux S."/>
            <person name="Paez-Espino D."/>
            <person name="Jungbluth S."/>
            <person name="Walsh D.A."/>
            <person name="Denef V.J."/>
            <person name="McMahon K.D."/>
            <person name="Konstantinidis K.T."/>
            <person name="Eloe-Fadrosh E.A."/>
            <person name="Kyrpides N.C."/>
            <person name="Woyke T."/>
        </authorList>
    </citation>
    <scope>NUCLEOTIDE SEQUENCE</scope>
    <source>
        <strain evidence="2">GVMAG-M-3300023184-190</strain>
    </source>
</reference>
<sequence>MSSPYIFKIALLYQDKDAFVGSSDIFSLKKEGGESVTLGKLVSVEKYEQDEEHGDYHYEAEFNNKGTVYIVYPEDDNIYNSELVVSERSSPSSSFKKMHGFTNDFIVASQKGGKTKKRCKRGSRRNKKTKRCRKIRKLKI</sequence>
<protein>
    <submittedName>
        <fullName evidence="2">Uncharacterized protein</fullName>
    </submittedName>
</protein>